<dbReference type="GO" id="GO:0004022">
    <property type="term" value="F:alcohol dehydrogenase (NAD+) activity"/>
    <property type="evidence" value="ECO:0007669"/>
    <property type="project" value="TreeGrafter"/>
</dbReference>
<dbReference type="AlphaFoldDB" id="A0A9P7B4C8"/>
<comment type="similarity">
    <text evidence="2">Belongs to the zinc-containing alcohol dehydrogenase family.</text>
</comment>
<dbReference type="InterPro" id="IPR020843">
    <property type="entry name" value="ER"/>
</dbReference>
<evidence type="ECO:0000256" key="2">
    <source>
        <dbReference type="ARBA" id="ARBA00008072"/>
    </source>
</evidence>
<dbReference type="PANTHER" id="PTHR42940">
    <property type="entry name" value="ALCOHOL DEHYDROGENASE 1-RELATED"/>
    <property type="match status" value="1"/>
</dbReference>
<reference evidence="8 9" key="1">
    <citation type="submission" date="2020-11" db="EMBL/GenBank/DDBJ databases">
        <title>Kefir isolates.</title>
        <authorList>
            <person name="Marcisauskas S."/>
            <person name="Kim Y."/>
            <person name="Blasche S."/>
        </authorList>
    </citation>
    <scope>NUCLEOTIDE SEQUENCE [LARGE SCALE GENOMIC DNA]</scope>
    <source>
        <strain evidence="8 9">KR</strain>
    </source>
</reference>
<dbReference type="Gene3D" id="3.90.180.10">
    <property type="entry name" value="Medium-chain alcohol dehydrogenases, catalytic domain"/>
    <property type="match status" value="1"/>
</dbReference>
<evidence type="ECO:0000256" key="6">
    <source>
        <dbReference type="ARBA" id="ARBA00023027"/>
    </source>
</evidence>
<dbReference type="Pfam" id="PF08240">
    <property type="entry name" value="ADH_N"/>
    <property type="match status" value="1"/>
</dbReference>
<dbReference type="SMART" id="SM00829">
    <property type="entry name" value="PKS_ER"/>
    <property type="match status" value="1"/>
</dbReference>
<evidence type="ECO:0000313" key="8">
    <source>
        <dbReference type="EMBL" id="KAG0658601.1"/>
    </source>
</evidence>
<accession>A0A9P7B4C8</accession>
<dbReference type="EMBL" id="PUHQ01000064">
    <property type="protein sequence ID" value="KAG0658601.1"/>
    <property type="molecule type" value="Genomic_DNA"/>
</dbReference>
<protein>
    <recommendedName>
        <fullName evidence="7">Enoyl reductase (ER) domain-containing protein</fullName>
    </recommendedName>
</protein>
<comment type="cofactor">
    <cofactor evidence="1">
        <name>Zn(2+)</name>
        <dbReference type="ChEBI" id="CHEBI:29105"/>
    </cofactor>
</comment>
<dbReference type="FunFam" id="3.40.50.720:FF:000039">
    <property type="entry name" value="Alcohol dehydrogenase AdhP"/>
    <property type="match status" value="1"/>
</dbReference>
<keyword evidence="3" id="KW-0479">Metal-binding</keyword>
<evidence type="ECO:0000256" key="1">
    <source>
        <dbReference type="ARBA" id="ARBA00001947"/>
    </source>
</evidence>
<dbReference type="InterPro" id="IPR036291">
    <property type="entry name" value="NAD(P)-bd_dom_sf"/>
</dbReference>
<sequence length="341" mass="36533">MPSIPQSYKAAVISEKGAKFEIKDIDYKKPEEGHITIKVLASGVCHSDSIVVDQLMPTGLPRVPGHEIVGRVVEVPESEKRWKVGQIVGSGWHGGHCFSCPRCDRGDFITCEKKNINGVVTDGGHSEYATIRREAVLAIPEGIEPAKAAPLLCAGVTVYNSIRHMDLMAGDVVAIQGLGGLGHLGVQIAAQMGMKVVALSGSDSKRKLATELGAHVYVDGSKEDFVEVLQKLGGAKVIACTAPNGELMSKAINGLAVNGTLLILGVGDKVEVPIMPMIGNRLQIRAWPAGTAADSEDTIRFAMTTGVETRIETYPLDKIQDAYDSMMNNKARFRSVIVFDE</sequence>
<proteinExistence type="inferred from homology"/>
<evidence type="ECO:0000256" key="3">
    <source>
        <dbReference type="ARBA" id="ARBA00022723"/>
    </source>
</evidence>
<organism evidence="8 9">
    <name type="scientific">Rhodotorula mucilaginosa</name>
    <name type="common">Yeast</name>
    <name type="synonym">Rhodotorula rubra</name>
    <dbReference type="NCBI Taxonomy" id="5537"/>
    <lineage>
        <taxon>Eukaryota</taxon>
        <taxon>Fungi</taxon>
        <taxon>Dikarya</taxon>
        <taxon>Basidiomycota</taxon>
        <taxon>Pucciniomycotina</taxon>
        <taxon>Microbotryomycetes</taxon>
        <taxon>Sporidiobolales</taxon>
        <taxon>Sporidiobolaceae</taxon>
        <taxon>Rhodotorula</taxon>
    </lineage>
</organism>
<dbReference type="Proteomes" id="UP000777482">
    <property type="component" value="Unassembled WGS sequence"/>
</dbReference>
<keyword evidence="9" id="KW-1185">Reference proteome</keyword>
<feature type="domain" description="Enoyl reductase (ER)" evidence="7">
    <location>
        <begin position="17"/>
        <end position="337"/>
    </location>
</feature>
<evidence type="ECO:0000256" key="5">
    <source>
        <dbReference type="ARBA" id="ARBA00023002"/>
    </source>
</evidence>
<keyword evidence="4" id="KW-0862">Zinc</keyword>
<gene>
    <name evidence="8" type="ORF">C6P46_005721</name>
</gene>
<evidence type="ECO:0000256" key="4">
    <source>
        <dbReference type="ARBA" id="ARBA00022833"/>
    </source>
</evidence>
<evidence type="ECO:0000313" key="9">
    <source>
        <dbReference type="Proteomes" id="UP000777482"/>
    </source>
</evidence>
<dbReference type="PANTHER" id="PTHR42940:SF7">
    <property type="entry name" value="ALCOHOL DEHYDROGENASE-LIKE N-TERMINAL DOMAIN-CONTAINING PROTEIN"/>
    <property type="match status" value="1"/>
</dbReference>
<dbReference type="InterPro" id="IPR013149">
    <property type="entry name" value="ADH-like_C"/>
</dbReference>
<dbReference type="GO" id="GO:0005737">
    <property type="term" value="C:cytoplasm"/>
    <property type="evidence" value="ECO:0007669"/>
    <property type="project" value="TreeGrafter"/>
</dbReference>
<dbReference type="SUPFAM" id="SSF50129">
    <property type="entry name" value="GroES-like"/>
    <property type="match status" value="1"/>
</dbReference>
<keyword evidence="6" id="KW-0520">NAD</keyword>
<dbReference type="Gene3D" id="3.40.50.720">
    <property type="entry name" value="NAD(P)-binding Rossmann-like Domain"/>
    <property type="match status" value="1"/>
</dbReference>
<dbReference type="InterPro" id="IPR011032">
    <property type="entry name" value="GroES-like_sf"/>
</dbReference>
<dbReference type="GO" id="GO:0046872">
    <property type="term" value="F:metal ion binding"/>
    <property type="evidence" value="ECO:0007669"/>
    <property type="project" value="UniProtKB-KW"/>
</dbReference>
<comment type="caution">
    <text evidence="8">The sequence shown here is derived from an EMBL/GenBank/DDBJ whole genome shotgun (WGS) entry which is preliminary data.</text>
</comment>
<evidence type="ECO:0000259" key="7">
    <source>
        <dbReference type="SMART" id="SM00829"/>
    </source>
</evidence>
<dbReference type="InterPro" id="IPR013154">
    <property type="entry name" value="ADH-like_N"/>
</dbReference>
<dbReference type="OrthoDB" id="1560166at2759"/>
<keyword evidence="5" id="KW-0560">Oxidoreductase</keyword>
<dbReference type="SUPFAM" id="SSF51735">
    <property type="entry name" value="NAD(P)-binding Rossmann-fold domains"/>
    <property type="match status" value="1"/>
</dbReference>
<dbReference type="Pfam" id="PF00107">
    <property type="entry name" value="ADH_zinc_N"/>
    <property type="match status" value="1"/>
</dbReference>
<name>A0A9P7B4C8_RHOMI</name>